<dbReference type="GO" id="GO:0015205">
    <property type="term" value="F:nucleobase transmembrane transporter activity"/>
    <property type="evidence" value="ECO:0007669"/>
    <property type="project" value="TreeGrafter"/>
</dbReference>
<evidence type="ECO:0000313" key="7">
    <source>
        <dbReference type="EMBL" id="KAK7044091.1"/>
    </source>
</evidence>
<evidence type="ECO:0000256" key="4">
    <source>
        <dbReference type="ARBA" id="ARBA00022989"/>
    </source>
</evidence>
<feature type="transmembrane region" description="Helical" evidence="6">
    <location>
        <begin position="78"/>
        <end position="102"/>
    </location>
</feature>
<feature type="transmembrane region" description="Helical" evidence="6">
    <location>
        <begin position="393"/>
        <end position="418"/>
    </location>
</feature>
<keyword evidence="4 6" id="KW-1133">Transmembrane helix</keyword>
<evidence type="ECO:0000256" key="2">
    <source>
        <dbReference type="ARBA" id="ARBA00008974"/>
    </source>
</evidence>
<evidence type="ECO:0000256" key="3">
    <source>
        <dbReference type="ARBA" id="ARBA00022692"/>
    </source>
</evidence>
<dbReference type="InterPro" id="IPR045225">
    <property type="entry name" value="Uracil/uridine/allantoin_perm"/>
</dbReference>
<comment type="caution">
    <text evidence="7">The sequence shown here is derived from an EMBL/GenBank/DDBJ whole genome shotgun (WGS) entry which is preliminary data.</text>
</comment>
<dbReference type="Proteomes" id="UP001383192">
    <property type="component" value="Unassembled WGS sequence"/>
</dbReference>
<feature type="transmembrane region" description="Helical" evidence="6">
    <location>
        <begin position="475"/>
        <end position="496"/>
    </location>
</feature>
<feature type="transmembrane region" description="Helical" evidence="6">
    <location>
        <begin position="174"/>
        <end position="193"/>
    </location>
</feature>
<evidence type="ECO:0000256" key="1">
    <source>
        <dbReference type="ARBA" id="ARBA00004141"/>
    </source>
</evidence>
<sequence length="561" mass="62500">MASSSFTQRVKKAVEIPADEEHHERTDAWSNRDLIPLPPHRRTWGFMEYFGYWALGSLNAATWQMPNSFLTAGLSVGQAMGVIIVGRFIVGLFATLVAWCGLRWHIGFTIQNRYSWGMRGSYIPLIQRVLLNFIWNAVQCWTGGKLVAVCITAVFPSFQNLNKNSLPGDTPATVSEMVGFFLFWFCSIPFLWVPPEKFRRPFQVICIYCGASMICMLIWSLSVAKGVGPVFYSSSKIPQSSKSWDWSSSWIILKCINSVIGGKAAGMTNGSDFSRYAKSPKPAQSFIGLVVTAAAQKIYGEIYWNPPDLLLRMMHNEDGSVGSGKARAGVFFLALGFALTSGFENICGNAVAGGIDLAGIFPRYINIRRGAIITFFAAWICQPWQLVNRAATFITVLSSFSVFLAPIMGIMTCDYFLIRKQKVKLSWLYELRGGYFFHHGVNWRAIPVWIAGWAPTVGGLNRTVQNELLAPKPLFYMYYISFFLGFFISFVLYYVINLIFPPSNVGQVDDIDVFGAFTPEEAKRMGMAPVLPTTDSGSLGDKDEKIASSDVESVMHLPSRG</sequence>
<dbReference type="InterPro" id="IPR001248">
    <property type="entry name" value="Pur-cyt_permease"/>
</dbReference>
<keyword evidence="5 6" id="KW-0472">Membrane</keyword>
<evidence type="ECO:0000256" key="5">
    <source>
        <dbReference type="ARBA" id="ARBA00023136"/>
    </source>
</evidence>
<keyword evidence="3 6" id="KW-0812">Transmembrane</keyword>
<evidence type="ECO:0000256" key="6">
    <source>
        <dbReference type="SAM" id="Phobius"/>
    </source>
</evidence>
<keyword evidence="8" id="KW-1185">Reference proteome</keyword>
<feature type="transmembrane region" description="Helical" evidence="6">
    <location>
        <begin position="129"/>
        <end position="154"/>
    </location>
</feature>
<evidence type="ECO:0000313" key="8">
    <source>
        <dbReference type="Proteomes" id="UP001383192"/>
    </source>
</evidence>
<feature type="transmembrane region" description="Helical" evidence="6">
    <location>
        <begin position="205"/>
        <end position="227"/>
    </location>
</feature>
<evidence type="ECO:0008006" key="9">
    <source>
        <dbReference type="Google" id="ProtNLM"/>
    </source>
</evidence>
<dbReference type="AlphaFoldDB" id="A0AAW0D000"/>
<name>A0AAW0D000_9AGAR</name>
<dbReference type="EMBL" id="JAYKXP010000026">
    <property type="protein sequence ID" value="KAK7044091.1"/>
    <property type="molecule type" value="Genomic_DNA"/>
</dbReference>
<feature type="transmembrane region" description="Helical" evidence="6">
    <location>
        <begin position="370"/>
        <end position="387"/>
    </location>
</feature>
<proteinExistence type="inferred from homology"/>
<organism evidence="7 8">
    <name type="scientific">Paramarasmius palmivorus</name>
    <dbReference type="NCBI Taxonomy" id="297713"/>
    <lineage>
        <taxon>Eukaryota</taxon>
        <taxon>Fungi</taxon>
        <taxon>Dikarya</taxon>
        <taxon>Basidiomycota</taxon>
        <taxon>Agaricomycotina</taxon>
        <taxon>Agaricomycetes</taxon>
        <taxon>Agaricomycetidae</taxon>
        <taxon>Agaricales</taxon>
        <taxon>Marasmiineae</taxon>
        <taxon>Marasmiaceae</taxon>
        <taxon>Paramarasmius</taxon>
    </lineage>
</organism>
<dbReference type="CDD" id="cd11482">
    <property type="entry name" value="SLC-NCS1sbd_NRT1-like"/>
    <property type="match status" value="1"/>
</dbReference>
<gene>
    <name evidence="7" type="ORF">VNI00_007807</name>
</gene>
<accession>A0AAW0D000</accession>
<reference evidence="7 8" key="1">
    <citation type="submission" date="2024-01" db="EMBL/GenBank/DDBJ databases">
        <title>A draft genome for a cacao thread blight-causing isolate of Paramarasmius palmivorus.</title>
        <authorList>
            <person name="Baruah I.K."/>
            <person name="Bukari Y."/>
            <person name="Amoako-Attah I."/>
            <person name="Meinhardt L.W."/>
            <person name="Bailey B.A."/>
            <person name="Cohen S.P."/>
        </authorList>
    </citation>
    <scope>NUCLEOTIDE SEQUENCE [LARGE SCALE GENOMIC DNA]</scope>
    <source>
        <strain evidence="7 8">GH-12</strain>
    </source>
</reference>
<comment type="similarity">
    <text evidence="2">Belongs to the purine-cytosine permease (2.A.39) family.</text>
</comment>
<feature type="transmembrane region" description="Helical" evidence="6">
    <location>
        <begin position="49"/>
        <end position="66"/>
    </location>
</feature>
<dbReference type="Pfam" id="PF02133">
    <property type="entry name" value="Transp_cyt_pur"/>
    <property type="match status" value="1"/>
</dbReference>
<dbReference type="Gene3D" id="1.10.4160.10">
    <property type="entry name" value="Hydantoin permease"/>
    <property type="match status" value="1"/>
</dbReference>
<dbReference type="GO" id="GO:0005886">
    <property type="term" value="C:plasma membrane"/>
    <property type="evidence" value="ECO:0007669"/>
    <property type="project" value="TreeGrafter"/>
</dbReference>
<comment type="subcellular location">
    <subcellularLocation>
        <location evidence="1">Membrane</location>
        <topology evidence="1">Multi-pass membrane protein</topology>
    </subcellularLocation>
</comment>
<dbReference type="PANTHER" id="PTHR30618:SF4">
    <property type="entry name" value="ALLANTOIN PERMEASE"/>
    <property type="match status" value="1"/>
</dbReference>
<dbReference type="PANTHER" id="PTHR30618">
    <property type="entry name" value="NCS1 FAMILY PURINE/PYRIMIDINE TRANSPORTER"/>
    <property type="match status" value="1"/>
</dbReference>
<protein>
    <recommendedName>
        <fullName evidence="9">Uracil permease</fullName>
    </recommendedName>
</protein>